<dbReference type="EMBL" id="LR031874">
    <property type="protein sequence ID" value="VDD23105.1"/>
    <property type="molecule type" value="Genomic_DNA"/>
</dbReference>
<sequence length="138" mass="15320">MALQYIAHSDPTERQARIIRVQQSQPSSAADSLPRRPKITHDLDKGKGHIFGYEGQFDMGFKRKGLPSVSTVSAPVVQERGASDINGDRRLLPLPLLIVLRFLGWVLLPETSFPGLRLRVKGVGDVLRGGRGWLRRLG</sequence>
<gene>
    <name evidence="2" type="ORF">BOLC2T09271H</name>
</gene>
<evidence type="ECO:0000313" key="2">
    <source>
        <dbReference type="EMBL" id="VDD23105.1"/>
    </source>
</evidence>
<feature type="region of interest" description="Disordered" evidence="1">
    <location>
        <begin position="21"/>
        <end position="47"/>
    </location>
</feature>
<evidence type="ECO:0000256" key="1">
    <source>
        <dbReference type="SAM" id="MobiDB-lite"/>
    </source>
</evidence>
<accession>A0A3P6DLL1</accession>
<feature type="compositionally biased region" description="Polar residues" evidence="1">
    <location>
        <begin position="21"/>
        <end position="30"/>
    </location>
</feature>
<dbReference type="AlphaFoldDB" id="A0A3P6DLL1"/>
<proteinExistence type="predicted"/>
<reference evidence="2" key="1">
    <citation type="submission" date="2018-11" db="EMBL/GenBank/DDBJ databases">
        <authorList>
            <consortium name="Genoscope - CEA"/>
            <person name="William W."/>
        </authorList>
    </citation>
    <scope>NUCLEOTIDE SEQUENCE</scope>
</reference>
<protein>
    <submittedName>
        <fullName evidence="2">Uncharacterized protein</fullName>
    </submittedName>
</protein>
<name>A0A3P6DLL1_BRAOL</name>
<organism evidence="2">
    <name type="scientific">Brassica oleracea</name>
    <name type="common">Wild cabbage</name>
    <dbReference type="NCBI Taxonomy" id="3712"/>
    <lineage>
        <taxon>Eukaryota</taxon>
        <taxon>Viridiplantae</taxon>
        <taxon>Streptophyta</taxon>
        <taxon>Embryophyta</taxon>
        <taxon>Tracheophyta</taxon>
        <taxon>Spermatophyta</taxon>
        <taxon>Magnoliopsida</taxon>
        <taxon>eudicotyledons</taxon>
        <taxon>Gunneridae</taxon>
        <taxon>Pentapetalae</taxon>
        <taxon>rosids</taxon>
        <taxon>malvids</taxon>
        <taxon>Brassicales</taxon>
        <taxon>Brassicaceae</taxon>
        <taxon>Brassiceae</taxon>
        <taxon>Brassica</taxon>
    </lineage>
</organism>